<organism evidence="4 5">
    <name type="scientific">Kosakonia arachidis</name>
    <dbReference type="NCBI Taxonomy" id="551989"/>
    <lineage>
        <taxon>Bacteria</taxon>
        <taxon>Pseudomonadati</taxon>
        <taxon>Pseudomonadota</taxon>
        <taxon>Gammaproteobacteria</taxon>
        <taxon>Enterobacterales</taxon>
        <taxon>Enterobacteriaceae</taxon>
        <taxon>Kosakonia</taxon>
    </lineage>
</organism>
<dbReference type="InterPro" id="IPR023772">
    <property type="entry name" value="DNA-bd_HTH_TetR-type_CS"/>
</dbReference>
<reference evidence="5" key="1">
    <citation type="submission" date="2016-10" db="EMBL/GenBank/DDBJ databases">
        <authorList>
            <person name="Varghese N."/>
            <person name="Submissions S."/>
        </authorList>
    </citation>
    <scope>NUCLEOTIDE SEQUENCE [LARGE SCALE GENOMIC DNA]</scope>
    <source>
        <strain evidence="5">Ah-143</strain>
    </source>
</reference>
<dbReference type="GO" id="GO:0003700">
    <property type="term" value="F:DNA-binding transcription factor activity"/>
    <property type="evidence" value="ECO:0007669"/>
    <property type="project" value="TreeGrafter"/>
</dbReference>
<dbReference type="PANTHER" id="PTHR30055">
    <property type="entry name" value="HTH-TYPE TRANSCRIPTIONAL REGULATOR RUTR"/>
    <property type="match status" value="1"/>
</dbReference>
<evidence type="ECO:0000313" key="5">
    <source>
        <dbReference type="Proteomes" id="UP000199187"/>
    </source>
</evidence>
<evidence type="ECO:0000256" key="1">
    <source>
        <dbReference type="ARBA" id="ARBA00023125"/>
    </source>
</evidence>
<dbReference type="EMBL" id="FPAU01000001">
    <property type="protein sequence ID" value="SFT51543.1"/>
    <property type="molecule type" value="Genomic_DNA"/>
</dbReference>
<dbReference type="InterPro" id="IPR009057">
    <property type="entry name" value="Homeodomain-like_sf"/>
</dbReference>
<dbReference type="InterPro" id="IPR015292">
    <property type="entry name" value="Tscrpt_reg_YbiH_C"/>
</dbReference>
<dbReference type="PROSITE" id="PS50977">
    <property type="entry name" value="HTH_TETR_2"/>
    <property type="match status" value="1"/>
</dbReference>
<keyword evidence="5" id="KW-1185">Reference proteome</keyword>
<feature type="DNA-binding region" description="H-T-H motif" evidence="2">
    <location>
        <begin position="112"/>
        <end position="131"/>
    </location>
</feature>
<dbReference type="Pfam" id="PF09209">
    <property type="entry name" value="CecR_C"/>
    <property type="match status" value="1"/>
</dbReference>
<gene>
    <name evidence="4" type="ORF">SAMN05192562_101619</name>
</gene>
<dbReference type="PANTHER" id="PTHR30055:SF146">
    <property type="entry name" value="HTH-TYPE TRANSCRIPTIONAL DUAL REGULATOR CECR"/>
    <property type="match status" value="1"/>
</dbReference>
<dbReference type="PRINTS" id="PR00455">
    <property type="entry name" value="HTHTETR"/>
</dbReference>
<dbReference type="InterPro" id="IPR050109">
    <property type="entry name" value="HTH-type_TetR-like_transc_reg"/>
</dbReference>
<dbReference type="NCBIfam" id="NF008587">
    <property type="entry name" value="PRK11552.1"/>
    <property type="match status" value="1"/>
</dbReference>
<dbReference type="Proteomes" id="UP000199187">
    <property type="component" value="Unassembled WGS sequence"/>
</dbReference>
<evidence type="ECO:0000256" key="2">
    <source>
        <dbReference type="PROSITE-ProRule" id="PRU00335"/>
    </source>
</evidence>
<keyword evidence="1 2" id="KW-0238">DNA-binding</keyword>
<evidence type="ECO:0000259" key="3">
    <source>
        <dbReference type="PROSITE" id="PS50977"/>
    </source>
</evidence>
<accession>A0A1I6YLX7</accession>
<evidence type="ECO:0000313" key="4">
    <source>
        <dbReference type="EMBL" id="SFT51543.1"/>
    </source>
</evidence>
<dbReference type="Gene3D" id="1.10.357.10">
    <property type="entry name" value="Tetracycline Repressor, domain 2"/>
    <property type="match status" value="1"/>
</dbReference>
<proteinExistence type="predicted"/>
<name>A0A1I6YLX7_9ENTR</name>
<sequence length="303" mass="33881">MTDDKNHSVMKVRSVSAFVIERINIRHGIIGNISSCCRSTLPRCLDRFGSLVTFSLSGAGQASLSSINLINRLINYFAAMNTPPTTSKGEQAKQQLIAAALAQFGEYGLHATTRDIAAQAGQNIAAITYYFGSKEDLYLACAQWIADFINKNFHPHVQAAEALFVQPEPDKEEIRALIHSACRNMITLLTRDETLNLSKFISREQLSPTRAYQRVHDQVIAPMHSYLTALLAAYTGRDATDTETIIHTHALFGEILAFRLGRETFLLRAGWPQFDEEKTEQIYQVITCHIDLILQGLTHRSPE</sequence>
<dbReference type="InterPro" id="IPR036271">
    <property type="entry name" value="Tet_transcr_reg_TetR-rel_C_sf"/>
</dbReference>
<dbReference type="AlphaFoldDB" id="A0A1I6YLX7"/>
<dbReference type="SUPFAM" id="SSF48498">
    <property type="entry name" value="Tetracyclin repressor-like, C-terminal domain"/>
    <property type="match status" value="1"/>
</dbReference>
<dbReference type="InterPro" id="IPR001647">
    <property type="entry name" value="HTH_TetR"/>
</dbReference>
<feature type="domain" description="HTH tetR-type" evidence="3">
    <location>
        <begin position="90"/>
        <end position="149"/>
    </location>
</feature>
<dbReference type="GO" id="GO:0000976">
    <property type="term" value="F:transcription cis-regulatory region binding"/>
    <property type="evidence" value="ECO:0007669"/>
    <property type="project" value="TreeGrafter"/>
</dbReference>
<dbReference type="PROSITE" id="PS01081">
    <property type="entry name" value="HTH_TETR_1"/>
    <property type="match status" value="1"/>
</dbReference>
<dbReference type="SUPFAM" id="SSF46689">
    <property type="entry name" value="Homeodomain-like"/>
    <property type="match status" value="1"/>
</dbReference>
<dbReference type="Gene3D" id="1.10.10.60">
    <property type="entry name" value="Homeodomain-like"/>
    <property type="match status" value="1"/>
</dbReference>
<protein>
    <submittedName>
        <fullName evidence="4">DNA-binding transcriptional regulator, AcrR family</fullName>
    </submittedName>
</protein>
<dbReference type="Pfam" id="PF00440">
    <property type="entry name" value="TetR_N"/>
    <property type="match status" value="1"/>
</dbReference>